<dbReference type="SUPFAM" id="SSF52540">
    <property type="entry name" value="P-loop containing nucleoside triphosphate hydrolases"/>
    <property type="match status" value="1"/>
</dbReference>
<evidence type="ECO:0000256" key="4">
    <source>
        <dbReference type="ARBA" id="ARBA00022692"/>
    </source>
</evidence>
<evidence type="ECO:0000256" key="1">
    <source>
        <dbReference type="ARBA" id="ARBA00004434"/>
    </source>
</evidence>
<dbReference type="PROSITE" id="PS50102">
    <property type="entry name" value="RRM"/>
    <property type="match status" value="1"/>
</dbReference>
<organism evidence="14 15">
    <name type="scientific">Cryoendolithus antarcticus</name>
    <dbReference type="NCBI Taxonomy" id="1507870"/>
    <lineage>
        <taxon>Eukaryota</taxon>
        <taxon>Fungi</taxon>
        <taxon>Dikarya</taxon>
        <taxon>Ascomycota</taxon>
        <taxon>Pezizomycotina</taxon>
        <taxon>Dothideomycetes</taxon>
        <taxon>Dothideomycetidae</taxon>
        <taxon>Cladosporiales</taxon>
        <taxon>Cladosporiaceae</taxon>
        <taxon>Cryoendolithus</taxon>
    </lineage>
</organism>
<name>A0A1V8SKF4_9PEZI</name>
<dbReference type="AlphaFoldDB" id="A0A1V8SKF4"/>
<dbReference type="Proteomes" id="UP000192596">
    <property type="component" value="Unassembled WGS sequence"/>
</dbReference>
<evidence type="ECO:0000256" key="3">
    <source>
        <dbReference type="ARBA" id="ARBA00020222"/>
    </source>
</evidence>
<dbReference type="GO" id="GO:0005743">
    <property type="term" value="C:mitochondrial inner membrane"/>
    <property type="evidence" value="ECO:0007669"/>
    <property type="project" value="UniProtKB-SubCell"/>
</dbReference>
<keyword evidence="12" id="KW-0507">mRNA processing</keyword>
<evidence type="ECO:0000256" key="2">
    <source>
        <dbReference type="ARBA" id="ARBA00010320"/>
    </source>
</evidence>
<comment type="function">
    <text evidence="10 12">Plays a role in maintaining the mitochondrial genome and in controlling the mtDNA escape. Involved in the regulation of mtDNA nucleotide structure and number. May have a dispensable role in early maturation of pre-rRNA.</text>
</comment>
<dbReference type="InterPro" id="IPR027417">
    <property type="entry name" value="P-loop_NTPase"/>
</dbReference>
<evidence type="ECO:0000256" key="7">
    <source>
        <dbReference type="ARBA" id="ARBA00022989"/>
    </source>
</evidence>
<dbReference type="Pfam" id="PF10443">
    <property type="entry name" value="RNA12"/>
    <property type="match status" value="1"/>
</dbReference>
<dbReference type="InterPro" id="IPR018850">
    <property type="entry name" value="Mt_escape_2_C"/>
</dbReference>
<keyword evidence="15" id="KW-1185">Reference proteome</keyword>
<dbReference type="EMBL" id="NAJO01000039">
    <property type="protein sequence ID" value="OQN99573.1"/>
    <property type="molecule type" value="Genomic_DNA"/>
</dbReference>
<dbReference type="Gene3D" id="3.30.70.330">
    <property type="match status" value="1"/>
</dbReference>
<evidence type="ECO:0000313" key="14">
    <source>
        <dbReference type="EMBL" id="OQN99573.1"/>
    </source>
</evidence>
<keyword evidence="11 12" id="KW-0694">RNA-binding</keyword>
<dbReference type="InterPro" id="IPR012677">
    <property type="entry name" value="Nucleotide-bd_a/b_plait_sf"/>
</dbReference>
<keyword evidence="9 12" id="KW-0472">Membrane</keyword>
<gene>
    <name evidence="14" type="ORF">B0A48_14715</name>
</gene>
<proteinExistence type="inferred from homology"/>
<dbReference type="SUPFAM" id="SSF54928">
    <property type="entry name" value="RNA-binding domain, RBD"/>
    <property type="match status" value="1"/>
</dbReference>
<evidence type="ECO:0000313" key="15">
    <source>
        <dbReference type="Proteomes" id="UP000192596"/>
    </source>
</evidence>
<reference evidence="15" key="1">
    <citation type="submission" date="2017-03" db="EMBL/GenBank/DDBJ databases">
        <title>Genomes of endolithic fungi from Antarctica.</title>
        <authorList>
            <person name="Coleine C."/>
            <person name="Masonjones S."/>
            <person name="Stajich J.E."/>
        </authorList>
    </citation>
    <scope>NUCLEOTIDE SEQUENCE [LARGE SCALE GENOMIC DNA]</scope>
    <source>
        <strain evidence="15">CCFEE 5527</strain>
    </source>
</reference>
<dbReference type="GO" id="GO:0003723">
    <property type="term" value="F:RNA binding"/>
    <property type="evidence" value="ECO:0007669"/>
    <property type="project" value="UniProtKB-UniRule"/>
</dbReference>
<sequence length="838" mass="93608">MAQQQRAIQRLNALTAQLGGGWTGRAGGVRKRYSSGEAGDDKSGHIKTSSTESVIFFNNLLPINLQWLFRIPWTMEKVFPKALDQNKTSAISAVNPGNVLDEAIKANGLTGVKVLEVLPRFKEGGAFLKFAHDESTSSTNVADAVRAYLKQQKFRPWWNPLNRVQARLVIGKPWVEDLFRLPSSRIRCEFLPTSPGAEVAELSQEQLYSFFRPYGKLVDIVTQPSDSKIVPRYAYLDFSHKRKAIMAKNCLHGYTIDEPQGGGKLGTIFRLTYEKKARFGWIREWIFGHPRLMIPLLAALVAGITVAVFDPLRTLAIKAHITRAFHVEDNFIWRWVKTQGEDLIDKVKSLRQHGGTDEAGMQVVWDDRRDQIEQIQAWLMESVDTFIIVQGPRGSGKKELVVDHALKQKREAHKLLIVDCKPIQEARGDTATINAAAGQVGYRPVFSWFNSISGLIDLAAQGTTGVKTGFSETLENQLVKIWNNTASALKSIALEDRKKDDKDSALSDDEYLEAHPERRPVVVVDNFLHKGSDPGAELVYDKLAEWAARLSTGNIAHVIFLTNDVSYSKSLSKALPDRVFRQISLGDCSPEVAKRYVVNHLDFDADDKEITDGSKKLTPSQKRNDLNELDNVITLLGGRLTDLEFLARRIKAGETPNKAVKEMIDQGASEVIKMYINSNESRKWTNQQAWSLIKGLAKIEALRYNEVLLADAFGSGGEEALAALEQAELISIETQNGRPHSIKAGRPIYAPAFKQLTDDHVLSAKMELSLLGQSIGAENKSIDKYEQELHLLAKLPGQPAEIKPRIYWLLGKIQSSQGKVEGYEKEAGEMKKLLSTEF</sequence>
<feature type="domain" description="RRM" evidence="13">
    <location>
        <begin position="184"/>
        <end position="276"/>
    </location>
</feature>
<accession>A0A1V8SKF4</accession>
<evidence type="ECO:0000256" key="11">
    <source>
        <dbReference type="PROSITE-ProRule" id="PRU00176"/>
    </source>
</evidence>
<dbReference type="Gene3D" id="3.40.50.300">
    <property type="entry name" value="P-loop containing nucleotide triphosphate hydrolases"/>
    <property type="match status" value="1"/>
</dbReference>
<keyword evidence="8 12" id="KW-0496">Mitochondrion</keyword>
<dbReference type="CDD" id="cd12433">
    <property type="entry name" value="RRM_Yme2p_like"/>
    <property type="match status" value="1"/>
</dbReference>
<dbReference type="InterPro" id="IPR039627">
    <property type="entry name" value="Yme2_C"/>
</dbReference>
<evidence type="ECO:0000256" key="10">
    <source>
        <dbReference type="ARBA" id="ARBA00025276"/>
    </source>
</evidence>
<evidence type="ECO:0000256" key="12">
    <source>
        <dbReference type="RuleBase" id="RU367108"/>
    </source>
</evidence>
<evidence type="ECO:0000256" key="8">
    <source>
        <dbReference type="ARBA" id="ARBA00023128"/>
    </source>
</evidence>
<keyword evidence="6" id="KW-0809">Transit peptide</keyword>
<dbReference type="InterPro" id="IPR034260">
    <property type="entry name" value="Yme2_RRM"/>
</dbReference>
<dbReference type="InParanoid" id="A0A1V8SKF4"/>
<dbReference type="OrthoDB" id="10267654at2759"/>
<dbReference type="STRING" id="1507870.A0A1V8SKF4"/>
<comment type="subcellular location">
    <subcellularLocation>
        <location evidence="1 12">Mitochondrion inner membrane</location>
        <topology evidence="1 12">Single-pass membrane protein</topology>
    </subcellularLocation>
</comment>
<dbReference type="GO" id="GO:0006397">
    <property type="term" value="P:mRNA processing"/>
    <property type="evidence" value="ECO:0007669"/>
    <property type="project" value="UniProtKB-UniRule"/>
</dbReference>
<comment type="similarity">
    <text evidence="2 12">Belongs to the YME2 family.</text>
</comment>
<dbReference type="FunCoup" id="A0A1V8SKF4">
    <property type="interactions" value="201"/>
</dbReference>
<dbReference type="InterPro" id="IPR035979">
    <property type="entry name" value="RBD_domain_sf"/>
</dbReference>
<feature type="transmembrane region" description="Helical" evidence="12">
    <location>
        <begin position="292"/>
        <end position="309"/>
    </location>
</feature>
<dbReference type="InterPro" id="IPR000504">
    <property type="entry name" value="RRM_dom"/>
</dbReference>
<keyword evidence="7 12" id="KW-1133">Transmembrane helix</keyword>
<protein>
    <recommendedName>
        <fullName evidence="3 12">Mitochondrial escape protein 2</fullName>
    </recommendedName>
</protein>
<evidence type="ECO:0000256" key="9">
    <source>
        <dbReference type="ARBA" id="ARBA00023136"/>
    </source>
</evidence>
<dbReference type="Pfam" id="PF00076">
    <property type="entry name" value="RRM_1"/>
    <property type="match status" value="1"/>
</dbReference>
<evidence type="ECO:0000256" key="6">
    <source>
        <dbReference type="ARBA" id="ARBA00022946"/>
    </source>
</evidence>
<comment type="caution">
    <text evidence="14">The sequence shown here is derived from an EMBL/GenBank/DDBJ whole genome shotgun (WGS) entry which is preliminary data.</text>
</comment>
<dbReference type="PANTHER" id="PTHR32198:SF2">
    <property type="entry name" value="MITOCHONDRIAL ESCAPE PROTEIN 2"/>
    <property type="match status" value="1"/>
</dbReference>
<keyword evidence="5 12" id="KW-0999">Mitochondrion inner membrane</keyword>
<keyword evidence="4 12" id="KW-0812">Transmembrane</keyword>
<evidence type="ECO:0000256" key="5">
    <source>
        <dbReference type="ARBA" id="ARBA00022792"/>
    </source>
</evidence>
<dbReference type="PANTHER" id="PTHR32198">
    <property type="entry name" value="MITOCHONDRIAL ESCAPE PROTEIN 2"/>
    <property type="match status" value="1"/>
</dbReference>
<evidence type="ECO:0000259" key="13">
    <source>
        <dbReference type="PROSITE" id="PS50102"/>
    </source>
</evidence>